<feature type="chain" id="PRO_5006056094" evidence="4">
    <location>
        <begin position="24"/>
        <end position="147"/>
    </location>
</feature>
<evidence type="ECO:0000256" key="4">
    <source>
        <dbReference type="SAM" id="SignalP"/>
    </source>
</evidence>
<dbReference type="EMBL" id="LC042112">
    <property type="protein sequence ID" value="BAS69446.1"/>
    <property type="molecule type" value="mRNA"/>
</dbReference>
<sequence>MSSILIKLKFIIIGLTCIREISAITMEQFEQSLDMMRNGCAPKFKVNLEQLDALRNGYFDETIGSEIRCYAKCVAQLAGTLTKKGDFSIPKATAQVPIILPPEIQETAKAALNSCKDIQKNYKESCDRVFYVSKCVRDFAPEVFKFP</sequence>
<keyword evidence="4" id="KW-0732">Signal</keyword>
<dbReference type="Pfam" id="PF01395">
    <property type="entry name" value="PBP_GOBP"/>
    <property type="match status" value="1"/>
</dbReference>
<dbReference type="GO" id="GO:0005576">
    <property type="term" value="C:extracellular region"/>
    <property type="evidence" value="ECO:0007669"/>
    <property type="project" value="UniProtKB-SubCell"/>
</dbReference>
<dbReference type="GO" id="GO:0035275">
    <property type="term" value="F:dibutyl phthalate binding"/>
    <property type="evidence" value="ECO:0007669"/>
    <property type="project" value="TreeGrafter"/>
</dbReference>
<evidence type="ECO:0000256" key="2">
    <source>
        <dbReference type="ARBA" id="ARBA00008098"/>
    </source>
</evidence>
<dbReference type="InterPro" id="IPR036728">
    <property type="entry name" value="PBP_GOBP_sf"/>
</dbReference>
<dbReference type="Gene3D" id="1.10.238.20">
    <property type="entry name" value="Pheromone/general odorant binding protein domain"/>
    <property type="match status" value="1"/>
</dbReference>
<dbReference type="InterPro" id="IPR006170">
    <property type="entry name" value="PBP/GOBP"/>
</dbReference>
<keyword evidence="3" id="KW-0964">Secreted</keyword>
<dbReference type="SUPFAM" id="SSF47565">
    <property type="entry name" value="Insect pheromone/odorant-binding proteins"/>
    <property type="match status" value="1"/>
</dbReference>
<dbReference type="GO" id="GO:0005549">
    <property type="term" value="F:odorant binding"/>
    <property type="evidence" value="ECO:0007669"/>
    <property type="project" value="InterPro"/>
</dbReference>
<comment type="similarity">
    <text evidence="2">Belongs to the PBP/GOBP family.</text>
</comment>
<feature type="signal peptide" evidence="4">
    <location>
        <begin position="1"/>
        <end position="23"/>
    </location>
</feature>
<organism evidence="5">
    <name type="scientific">Delia platura</name>
    <dbReference type="NCBI Taxonomy" id="81723"/>
    <lineage>
        <taxon>Eukaryota</taxon>
        <taxon>Metazoa</taxon>
        <taxon>Ecdysozoa</taxon>
        <taxon>Arthropoda</taxon>
        <taxon>Hexapoda</taxon>
        <taxon>Insecta</taxon>
        <taxon>Pterygota</taxon>
        <taxon>Neoptera</taxon>
        <taxon>Endopterygota</taxon>
        <taxon>Diptera</taxon>
        <taxon>Brachycera</taxon>
        <taxon>Muscomorpha</taxon>
        <taxon>Muscoidea</taxon>
        <taxon>Anthomyiidae</taxon>
        <taxon>Anthomyiinae</taxon>
        <taxon>Delia</taxon>
    </lineage>
</organism>
<dbReference type="FunFam" id="1.10.238.20:FF:000001">
    <property type="entry name" value="General odorant-binding protein lush"/>
    <property type="match status" value="1"/>
</dbReference>
<dbReference type="GO" id="GO:0042048">
    <property type="term" value="P:olfactory behavior"/>
    <property type="evidence" value="ECO:0007669"/>
    <property type="project" value="TreeGrafter"/>
</dbReference>
<evidence type="ECO:0000256" key="1">
    <source>
        <dbReference type="ARBA" id="ARBA00004613"/>
    </source>
</evidence>
<comment type="subcellular location">
    <subcellularLocation>
        <location evidence="1">Secreted</location>
    </subcellularLocation>
</comment>
<name>A0A0P0UVV8_9MUSC</name>
<dbReference type="AlphaFoldDB" id="A0A0P0UVV8"/>
<accession>A0A0P0UVV8</accession>
<evidence type="ECO:0000256" key="3">
    <source>
        <dbReference type="ARBA" id="ARBA00022525"/>
    </source>
</evidence>
<dbReference type="PANTHER" id="PTHR21364:SF1">
    <property type="entry name" value="GENERAL ODORANT-BINDING PROTEIN LUSH"/>
    <property type="match status" value="1"/>
</dbReference>
<gene>
    <name evidence="5" type="primary">DplaOBP7</name>
</gene>
<dbReference type="PANTHER" id="PTHR21364">
    <property type="entry name" value="GENERAL ODORANT-BINDING PROTEIN 19A"/>
    <property type="match status" value="1"/>
</dbReference>
<reference evidence="5" key="1">
    <citation type="submission" date="2015-04" db="EMBL/GenBank/DDBJ databases">
        <title>The repertoire of odorant-binding proteins was not affected by host specialization in two Delia species (Diptera: Anthomyiidae).</title>
        <authorList>
            <person name="Matsuo T."/>
            <person name="Ohta S."/>
            <person name="Seto Y."/>
            <person name="Tamura K."/>
            <person name="Ishikawa Y."/>
        </authorList>
    </citation>
    <scope>NUCLEOTIDE SEQUENCE</scope>
    <source>
        <tissue evidence="5">Antenna</tissue>
    </source>
</reference>
<dbReference type="SMART" id="SM00708">
    <property type="entry name" value="PhBP"/>
    <property type="match status" value="1"/>
</dbReference>
<dbReference type="GO" id="GO:0007608">
    <property type="term" value="P:sensory perception of smell"/>
    <property type="evidence" value="ECO:0007669"/>
    <property type="project" value="TreeGrafter"/>
</dbReference>
<evidence type="ECO:0000313" key="5">
    <source>
        <dbReference type="EMBL" id="BAS69446.1"/>
    </source>
</evidence>
<proteinExistence type="evidence at transcript level"/>
<protein>
    <submittedName>
        <fullName evidence="5">Odorant-binding protein 7</fullName>
    </submittedName>
</protein>
<dbReference type="CDD" id="cd23992">
    <property type="entry name" value="PBP_GOBP"/>
    <property type="match status" value="1"/>
</dbReference>